<gene>
    <name evidence="2" type="ORF">HPB48_022494</name>
</gene>
<sequence length="204" mass="23143">MEKRDRGYFASCFGTQNEVFLVKWCDSSVVTMATNYDSVEPIGPVSRWSSSKKEKVKVAQPSVFGTYNNGMGVVDLLDQTSQQTGSAFALRSGGGLFSPMLNISVVNGVEDHQMSSENRLDLLTFTRLLTRHLLRLGVQNRNQRRTRASVPTDIIFDPRGHYPRNLGKQLRFKVCHMLAMWECEKGQCTLCLERGRFKEFHEGK</sequence>
<dbReference type="EMBL" id="JABSTR010000007">
    <property type="protein sequence ID" value="KAH9374958.1"/>
    <property type="molecule type" value="Genomic_DNA"/>
</dbReference>
<accession>A0A9J6G9A4</accession>
<evidence type="ECO:0000313" key="3">
    <source>
        <dbReference type="Proteomes" id="UP000821853"/>
    </source>
</evidence>
<protein>
    <recommendedName>
        <fullName evidence="1">PiggyBac transposable element-derived protein domain-containing protein</fullName>
    </recommendedName>
</protein>
<dbReference type="AlphaFoldDB" id="A0A9J6G9A4"/>
<dbReference type="PANTHER" id="PTHR47272:SF1">
    <property type="entry name" value="PIGGYBAC TRANSPOSABLE ELEMENT-DERIVED PROTEIN 3-LIKE"/>
    <property type="match status" value="1"/>
</dbReference>
<name>A0A9J6G9A4_HAELO</name>
<dbReference type="PANTHER" id="PTHR47272">
    <property type="entry name" value="DDE_TNP_1_7 DOMAIN-CONTAINING PROTEIN"/>
    <property type="match status" value="1"/>
</dbReference>
<reference evidence="2 3" key="1">
    <citation type="journal article" date="2020" name="Cell">
        <title>Large-Scale Comparative Analyses of Tick Genomes Elucidate Their Genetic Diversity and Vector Capacities.</title>
        <authorList>
            <consortium name="Tick Genome and Microbiome Consortium (TIGMIC)"/>
            <person name="Jia N."/>
            <person name="Wang J."/>
            <person name="Shi W."/>
            <person name="Du L."/>
            <person name="Sun Y."/>
            <person name="Zhan W."/>
            <person name="Jiang J.F."/>
            <person name="Wang Q."/>
            <person name="Zhang B."/>
            <person name="Ji P."/>
            <person name="Bell-Sakyi L."/>
            <person name="Cui X.M."/>
            <person name="Yuan T.T."/>
            <person name="Jiang B.G."/>
            <person name="Yang W.F."/>
            <person name="Lam T.T."/>
            <person name="Chang Q.C."/>
            <person name="Ding S.J."/>
            <person name="Wang X.J."/>
            <person name="Zhu J.G."/>
            <person name="Ruan X.D."/>
            <person name="Zhao L."/>
            <person name="Wei J.T."/>
            <person name="Ye R.Z."/>
            <person name="Que T.C."/>
            <person name="Du C.H."/>
            <person name="Zhou Y.H."/>
            <person name="Cheng J.X."/>
            <person name="Dai P.F."/>
            <person name="Guo W.B."/>
            <person name="Han X.H."/>
            <person name="Huang E.J."/>
            <person name="Li L.F."/>
            <person name="Wei W."/>
            <person name="Gao Y.C."/>
            <person name="Liu J.Z."/>
            <person name="Shao H.Z."/>
            <person name="Wang X."/>
            <person name="Wang C.C."/>
            <person name="Yang T.C."/>
            <person name="Huo Q.B."/>
            <person name="Li W."/>
            <person name="Chen H.Y."/>
            <person name="Chen S.E."/>
            <person name="Zhou L.G."/>
            <person name="Ni X.B."/>
            <person name="Tian J.H."/>
            <person name="Sheng Y."/>
            <person name="Liu T."/>
            <person name="Pan Y.S."/>
            <person name="Xia L.Y."/>
            <person name="Li J."/>
            <person name="Zhao F."/>
            <person name="Cao W.C."/>
        </authorList>
    </citation>
    <scope>NUCLEOTIDE SEQUENCE [LARGE SCALE GENOMIC DNA]</scope>
    <source>
        <strain evidence="2">HaeL-2018</strain>
    </source>
</reference>
<dbReference type="InterPro" id="IPR029526">
    <property type="entry name" value="PGBD"/>
</dbReference>
<comment type="caution">
    <text evidence="2">The sequence shown here is derived from an EMBL/GenBank/DDBJ whole genome shotgun (WGS) entry which is preliminary data.</text>
</comment>
<feature type="domain" description="PiggyBac transposable element-derived protein" evidence="1">
    <location>
        <begin position="3"/>
        <end position="108"/>
    </location>
</feature>
<dbReference type="VEuPathDB" id="VectorBase:HLOH_052980"/>
<dbReference type="OrthoDB" id="6514097at2759"/>
<dbReference type="Pfam" id="PF13843">
    <property type="entry name" value="DDE_Tnp_1_7"/>
    <property type="match status" value="1"/>
</dbReference>
<proteinExistence type="predicted"/>
<keyword evidence="3" id="KW-1185">Reference proteome</keyword>
<organism evidence="2 3">
    <name type="scientific">Haemaphysalis longicornis</name>
    <name type="common">Bush tick</name>
    <dbReference type="NCBI Taxonomy" id="44386"/>
    <lineage>
        <taxon>Eukaryota</taxon>
        <taxon>Metazoa</taxon>
        <taxon>Ecdysozoa</taxon>
        <taxon>Arthropoda</taxon>
        <taxon>Chelicerata</taxon>
        <taxon>Arachnida</taxon>
        <taxon>Acari</taxon>
        <taxon>Parasitiformes</taxon>
        <taxon>Ixodida</taxon>
        <taxon>Ixodoidea</taxon>
        <taxon>Ixodidae</taxon>
        <taxon>Haemaphysalinae</taxon>
        <taxon>Haemaphysalis</taxon>
    </lineage>
</organism>
<evidence type="ECO:0000259" key="1">
    <source>
        <dbReference type="Pfam" id="PF13843"/>
    </source>
</evidence>
<evidence type="ECO:0000313" key="2">
    <source>
        <dbReference type="EMBL" id="KAH9374958.1"/>
    </source>
</evidence>
<dbReference type="Proteomes" id="UP000821853">
    <property type="component" value="Chromosome 5"/>
</dbReference>